<organism evidence="1 2">
    <name type="scientific">Pseudomonas fluorescens</name>
    <dbReference type="NCBI Taxonomy" id="294"/>
    <lineage>
        <taxon>Bacteria</taxon>
        <taxon>Pseudomonadati</taxon>
        <taxon>Pseudomonadota</taxon>
        <taxon>Gammaproteobacteria</taxon>
        <taxon>Pseudomonadales</taxon>
        <taxon>Pseudomonadaceae</taxon>
        <taxon>Pseudomonas</taxon>
    </lineage>
</organism>
<dbReference type="EMBL" id="PVUH01000025">
    <property type="protein sequence ID" value="PRW85369.1"/>
    <property type="molecule type" value="Genomic_DNA"/>
</dbReference>
<reference evidence="1 2" key="1">
    <citation type="submission" date="2018-03" db="EMBL/GenBank/DDBJ databases">
        <title>Blue discolouration in mozzarella cheese caused by Pseudomonas fluorescens.</title>
        <authorList>
            <person name="Chiesa F."/>
            <person name="Dalmasso A."/>
            <person name="Lomonaco S."/>
        </authorList>
    </citation>
    <scope>NUCLEOTIDE SEQUENCE [LARGE SCALE GENOMIC DNA]</scope>
    <source>
        <strain evidence="1 2">11293</strain>
    </source>
</reference>
<evidence type="ECO:0000313" key="2">
    <source>
        <dbReference type="Proteomes" id="UP000239731"/>
    </source>
</evidence>
<proteinExistence type="predicted"/>
<name>A0A2T0HQK0_PSEFL</name>
<comment type="caution">
    <text evidence="1">The sequence shown here is derived from an EMBL/GenBank/DDBJ whole genome shotgun (WGS) entry which is preliminary data.</text>
</comment>
<dbReference type="Proteomes" id="UP000239731">
    <property type="component" value="Unassembled WGS sequence"/>
</dbReference>
<accession>A0A2T0HQK0</accession>
<dbReference type="AlphaFoldDB" id="A0A2T0HQK0"/>
<gene>
    <name evidence="1" type="ORF">C7A10_27405</name>
</gene>
<dbReference type="RefSeq" id="WP_034120564.1">
    <property type="nucleotide sequence ID" value="NZ_PVUH01000025.1"/>
</dbReference>
<protein>
    <submittedName>
        <fullName evidence="1">Uncharacterized protein</fullName>
    </submittedName>
</protein>
<sequence length="81" mass="8890">MSDQALKETVIAQSIIINALIAAVRKKDAIDLGLYNDLIAKMREKHVEDGTGKNKVFNEVIETARSAALILDQQPPSFPRG</sequence>
<evidence type="ECO:0000313" key="1">
    <source>
        <dbReference type="EMBL" id="PRW85369.1"/>
    </source>
</evidence>